<gene>
    <name evidence="1" type="ORF">VR44_10280</name>
</gene>
<dbReference type="OrthoDB" id="4550567at2"/>
<comment type="caution">
    <text evidence="1">The sequence shown here is derived from an EMBL/GenBank/DDBJ whole genome shotgun (WGS) entry which is preliminary data.</text>
</comment>
<dbReference type="Gene3D" id="1.10.10.10">
    <property type="entry name" value="Winged helix-like DNA-binding domain superfamily/Winged helix DNA-binding domain"/>
    <property type="match status" value="1"/>
</dbReference>
<dbReference type="PATRIC" id="fig|68223.7.peg.5924"/>
<reference evidence="1 2" key="1">
    <citation type="submission" date="2015-02" db="EMBL/GenBank/DDBJ databases">
        <authorList>
            <person name="Ju K.-S."/>
            <person name="Doroghazi J.R."/>
            <person name="Metcalf W."/>
        </authorList>
    </citation>
    <scope>NUCLEOTIDE SEQUENCE [LARGE SCALE GENOMIC DNA]</scope>
    <source>
        <strain evidence="1 2">NRRL ISP-5550</strain>
    </source>
</reference>
<protein>
    <recommendedName>
        <fullName evidence="3">MarR family transcriptional regulator</fullName>
    </recommendedName>
</protein>
<evidence type="ECO:0000313" key="2">
    <source>
        <dbReference type="Proteomes" id="UP000033551"/>
    </source>
</evidence>
<sequence length="159" mass="17076">MTTTSPLQNGTATLGQRPIALVAWRATEAILRHSQATLARIDVTQPQWWALNNIVRAEDGLTRDEIRAVAVPYDMGAEVMVHAVDALVHRGWLGIGADGRLTCTQEGHEGLATAKEHMDRVRADILGDITEEEYAAAVSVLQRIADNLAPAAATSTVAS</sequence>
<evidence type="ECO:0000313" key="1">
    <source>
        <dbReference type="EMBL" id="KJY35389.1"/>
    </source>
</evidence>
<accession>A0A0F4JNH1</accession>
<dbReference type="SUPFAM" id="SSF46785">
    <property type="entry name" value="Winged helix' DNA-binding domain"/>
    <property type="match status" value="1"/>
</dbReference>
<dbReference type="InterPro" id="IPR036388">
    <property type="entry name" value="WH-like_DNA-bd_sf"/>
</dbReference>
<name>A0A0F4JNH1_9ACTN</name>
<dbReference type="RefSeq" id="WP_045947117.1">
    <property type="nucleotide sequence ID" value="NZ_JZWV01000225.1"/>
</dbReference>
<dbReference type="Proteomes" id="UP000033551">
    <property type="component" value="Unassembled WGS sequence"/>
</dbReference>
<proteinExistence type="predicted"/>
<evidence type="ECO:0008006" key="3">
    <source>
        <dbReference type="Google" id="ProtNLM"/>
    </source>
</evidence>
<dbReference type="InterPro" id="IPR036390">
    <property type="entry name" value="WH_DNA-bd_sf"/>
</dbReference>
<dbReference type="EMBL" id="JZWV01000225">
    <property type="protein sequence ID" value="KJY35389.1"/>
    <property type="molecule type" value="Genomic_DNA"/>
</dbReference>
<dbReference type="AlphaFoldDB" id="A0A0F4JNH1"/>
<keyword evidence="2" id="KW-1185">Reference proteome</keyword>
<organism evidence="1 2">
    <name type="scientific">Streptomyces katrae</name>
    <dbReference type="NCBI Taxonomy" id="68223"/>
    <lineage>
        <taxon>Bacteria</taxon>
        <taxon>Bacillati</taxon>
        <taxon>Actinomycetota</taxon>
        <taxon>Actinomycetes</taxon>
        <taxon>Kitasatosporales</taxon>
        <taxon>Streptomycetaceae</taxon>
        <taxon>Streptomyces</taxon>
    </lineage>
</organism>